<dbReference type="GO" id="GO:0016787">
    <property type="term" value="F:hydrolase activity"/>
    <property type="evidence" value="ECO:0007669"/>
    <property type="project" value="UniProtKB-KW"/>
</dbReference>
<dbReference type="SUPFAM" id="SSF53474">
    <property type="entry name" value="alpha/beta-Hydrolases"/>
    <property type="match status" value="1"/>
</dbReference>
<dbReference type="EMBL" id="JBHMEA010000051">
    <property type="protein sequence ID" value="MFB9233668.1"/>
    <property type="molecule type" value="Genomic_DNA"/>
</dbReference>
<keyword evidence="2" id="KW-0378">Hydrolase</keyword>
<keyword evidence="3" id="KW-1185">Reference proteome</keyword>
<feature type="domain" description="AB hydrolase-1" evidence="1">
    <location>
        <begin position="17"/>
        <end position="241"/>
    </location>
</feature>
<gene>
    <name evidence="2" type="ORF">ACFFUT_17885</name>
</gene>
<proteinExistence type="predicted"/>
<dbReference type="InterPro" id="IPR000073">
    <property type="entry name" value="AB_hydrolase_1"/>
</dbReference>
<organism evidence="2 3">
    <name type="scientific">Pseudohalocynthiibacter aestuariivivens</name>
    <dbReference type="NCBI Taxonomy" id="1591409"/>
    <lineage>
        <taxon>Bacteria</taxon>
        <taxon>Pseudomonadati</taxon>
        <taxon>Pseudomonadota</taxon>
        <taxon>Alphaproteobacteria</taxon>
        <taxon>Rhodobacterales</taxon>
        <taxon>Paracoccaceae</taxon>
        <taxon>Pseudohalocynthiibacter</taxon>
    </lineage>
</organism>
<evidence type="ECO:0000259" key="1">
    <source>
        <dbReference type="Pfam" id="PF00561"/>
    </source>
</evidence>
<dbReference type="Proteomes" id="UP001589683">
    <property type="component" value="Unassembled WGS sequence"/>
</dbReference>
<dbReference type="Pfam" id="PF00561">
    <property type="entry name" value="Abhydrolase_1"/>
    <property type="match status" value="1"/>
</dbReference>
<dbReference type="InterPro" id="IPR050266">
    <property type="entry name" value="AB_hydrolase_sf"/>
</dbReference>
<dbReference type="InterPro" id="IPR029058">
    <property type="entry name" value="AB_hydrolase_fold"/>
</dbReference>
<protein>
    <submittedName>
        <fullName evidence="2">Alpha/beta fold hydrolase</fullName>
    </submittedName>
</protein>
<sequence length="256" mass="27932">MTKTAPLASIRREARAPLVLVHGYLGGAAQWEAQLDALSPYLDVITPELTGYGSSWARDGQDSIAGFAQQVLADLTEQDIGRFHLLGHSMGGMIVQQMVSMAPERVDRLICYGTGPRGILPDRFETIEVSRARVRAEGVPDTAQRIAATWFAQGDQAAGYPMCVQLGEKVSEQTALGGLTAMENWDGRAALAHITQKTLVIWGDRDRSYGWAQPQALWRGIPDSSLCVLPSCAHAAHLEEPALFNQIVARFLKEAY</sequence>
<accession>A0ABV5JJN5</accession>
<comment type="caution">
    <text evidence="2">The sequence shown here is derived from an EMBL/GenBank/DDBJ whole genome shotgun (WGS) entry which is preliminary data.</text>
</comment>
<evidence type="ECO:0000313" key="2">
    <source>
        <dbReference type="EMBL" id="MFB9233668.1"/>
    </source>
</evidence>
<dbReference type="PRINTS" id="PR00111">
    <property type="entry name" value="ABHYDROLASE"/>
</dbReference>
<reference evidence="2 3" key="1">
    <citation type="submission" date="2024-09" db="EMBL/GenBank/DDBJ databases">
        <authorList>
            <person name="Sun Q."/>
            <person name="Mori K."/>
        </authorList>
    </citation>
    <scope>NUCLEOTIDE SEQUENCE [LARGE SCALE GENOMIC DNA]</scope>
    <source>
        <strain evidence="2 3">CECT 8726</strain>
    </source>
</reference>
<name>A0ABV5JJN5_9RHOB</name>
<evidence type="ECO:0000313" key="3">
    <source>
        <dbReference type="Proteomes" id="UP001589683"/>
    </source>
</evidence>
<dbReference type="Gene3D" id="3.40.50.1820">
    <property type="entry name" value="alpha/beta hydrolase"/>
    <property type="match status" value="1"/>
</dbReference>
<dbReference type="RefSeq" id="WP_213889489.1">
    <property type="nucleotide sequence ID" value="NZ_JAGFNU010000007.1"/>
</dbReference>
<dbReference type="PANTHER" id="PTHR43798">
    <property type="entry name" value="MONOACYLGLYCEROL LIPASE"/>
    <property type="match status" value="1"/>
</dbReference>